<dbReference type="PANTHER" id="PTHR33912:SF3">
    <property type="entry name" value="OS01G0939400 PROTEIN"/>
    <property type="match status" value="1"/>
</dbReference>
<dbReference type="RefSeq" id="XP_071936496.1">
    <property type="nucleotide sequence ID" value="XM_072080395.1"/>
</dbReference>
<accession>A0ABM4WXI2</accession>
<feature type="compositionally biased region" description="Basic and acidic residues" evidence="1">
    <location>
        <begin position="76"/>
        <end position="85"/>
    </location>
</feature>
<evidence type="ECO:0000256" key="1">
    <source>
        <dbReference type="SAM" id="MobiDB-lite"/>
    </source>
</evidence>
<sequence>MSLVDYASSSDDEEEEAEAEEQEPKVSASEQPRETDTVVADDVKRRRPEATVSQIPAPSSTEDHNNRRSGSSVNQRGEEVPERLETPLLVLPDASLLLNSPALPSHMGNHSDHSSRVAAAMAESESRKRDLNGSSSSNHTRNKVPRGNLPSSRRVPDTVGGHLLPPQLAGRSNIVTEDMTKLFVKKHVNSSSE</sequence>
<organism evidence="2 3">
    <name type="scientific">Coffea arabica</name>
    <name type="common">Arabian coffee</name>
    <dbReference type="NCBI Taxonomy" id="13443"/>
    <lineage>
        <taxon>Eukaryota</taxon>
        <taxon>Viridiplantae</taxon>
        <taxon>Streptophyta</taxon>
        <taxon>Embryophyta</taxon>
        <taxon>Tracheophyta</taxon>
        <taxon>Spermatophyta</taxon>
        <taxon>Magnoliopsida</taxon>
        <taxon>eudicotyledons</taxon>
        <taxon>Gunneridae</taxon>
        <taxon>Pentapetalae</taxon>
        <taxon>asterids</taxon>
        <taxon>lamiids</taxon>
        <taxon>Gentianales</taxon>
        <taxon>Rubiaceae</taxon>
        <taxon>Ixoroideae</taxon>
        <taxon>Gardenieae complex</taxon>
        <taxon>Bertiereae - Coffeeae clade</taxon>
        <taxon>Coffeeae</taxon>
        <taxon>Coffea</taxon>
    </lineage>
</organism>
<feature type="compositionally biased region" description="Polar residues" evidence="1">
    <location>
        <begin position="51"/>
        <end position="60"/>
    </location>
</feature>
<feature type="compositionally biased region" description="Basic and acidic residues" evidence="1">
    <location>
        <begin position="31"/>
        <end position="44"/>
    </location>
</feature>
<evidence type="ECO:0000313" key="2">
    <source>
        <dbReference type="Proteomes" id="UP001652660"/>
    </source>
</evidence>
<feature type="compositionally biased region" description="Acidic residues" evidence="1">
    <location>
        <begin position="10"/>
        <end position="21"/>
    </location>
</feature>
<proteinExistence type="predicted"/>
<protein>
    <submittedName>
        <fullName evidence="3">Uncharacterized protein</fullName>
    </submittedName>
</protein>
<feature type="region of interest" description="Disordered" evidence="1">
    <location>
        <begin position="1"/>
        <end position="87"/>
    </location>
</feature>
<dbReference type="Proteomes" id="UP001652660">
    <property type="component" value="Chromosome 2e"/>
</dbReference>
<reference evidence="3" key="1">
    <citation type="submission" date="2025-08" db="UniProtKB">
        <authorList>
            <consortium name="RefSeq"/>
        </authorList>
    </citation>
    <scope>IDENTIFICATION</scope>
    <source>
        <tissue evidence="3">Leaves</tissue>
    </source>
</reference>
<dbReference type="GeneID" id="140036984"/>
<feature type="region of interest" description="Disordered" evidence="1">
    <location>
        <begin position="99"/>
        <end position="172"/>
    </location>
</feature>
<name>A0ABM4WXI2_COFAR</name>
<gene>
    <name evidence="3" type="primary">LOC140036984</name>
</gene>
<dbReference type="InterPro" id="IPR040381">
    <property type="entry name" value="At4g14450-like"/>
</dbReference>
<evidence type="ECO:0000313" key="3">
    <source>
        <dbReference type="RefSeq" id="XP_071936496.1"/>
    </source>
</evidence>
<keyword evidence="2" id="KW-1185">Reference proteome</keyword>
<dbReference type="PANTHER" id="PTHR33912">
    <property type="entry name" value="OS01G0939400 PROTEIN"/>
    <property type="match status" value="1"/>
</dbReference>